<keyword evidence="3" id="KW-1185">Reference proteome</keyword>
<reference evidence="2 3" key="1">
    <citation type="submission" date="2015-11" db="EMBL/GenBank/DDBJ databases">
        <title>Genomic analysis of 38 Legionella species identifies large and diverse effector repertoires.</title>
        <authorList>
            <person name="Burstein D."/>
            <person name="Amaro F."/>
            <person name="Zusman T."/>
            <person name="Lifshitz Z."/>
            <person name="Cohen O."/>
            <person name="Gilbert J.A."/>
            <person name="Pupko T."/>
            <person name="Shuman H.A."/>
            <person name="Segal G."/>
        </authorList>
    </citation>
    <scope>NUCLEOTIDE SEQUENCE [LARGE SCALE GENOMIC DNA]</scope>
    <source>
        <strain evidence="2 3">ATCC 51914</strain>
    </source>
</reference>
<protein>
    <submittedName>
        <fullName evidence="2">Uncharacterized protein</fullName>
    </submittedName>
</protein>
<name>A0A0W1AGT6_9GAMM</name>
<dbReference type="Proteomes" id="UP000054729">
    <property type="component" value="Unassembled WGS sequence"/>
</dbReference>
<dbReference type="AlphaFoldDB" id="A0A0W1AGT6"/>
<dbReference type="PATRIC" id="fig|66969.6.peg.1219"/>
<keyword evidence="1" id="KW-0472">Membrane</keyword>
<accession>A0A0W1AGT6</accession>
<dbReference type="EMBL" id="LNZB01000031">
    <property type="protein sequence ID" value="KTD80416.1"/>
    <property type="molecule type" value="Genomic_DNA"/>
</dbReference>
<gene>
    <name evidence="2" type="ORF">Lwal_1113</name>
</gene>
<comment type="caution">
    <text evidence="2">The sequence shown here is derived from an EMBL/GenBank/DDBJ whole genome shotgun (WGS) entry which is preliminary data.</text>
</comment>
<feature type="transmembrane region" description="Helical" evidence="1">
    <location>
        <begin position="20"/>
        <end position="41"/>
    </location>
</feature>
<dbReference type="STRING" id="66969.Lwal_1113"/>
<sequence>MNHLLQYKSNTKKTDINGFYLYSFTNAVYNYYGLNISRFYLIEVQIMKTLLSVVCFLMISLSSIALVGCGGPVPTGSTASQSMK</sequence>
<keyword evidence="1" id="KW-1133">Transmembrane helix</keyword>
<evidence type="ECO:0000313" key="3">
    <source>
        <dbReference type="Proteomes" id="UP000054729"/>
    </source>
</evidence>
<organism evidence="2 3">
    <name type="scientific">Legionella waltersii</name>
    <dbReference type="NCBI Taxonomy" id="66969"/>
    <lineage>
        <taxon>Bacteria</taxon>
        <taxon>Pseudomonadati</taxon>
        <taxon>Pseudomonadota</taxon>
        <taxon>Gammaproteobacteria</taxon>
        <taxon>Legionellales</taxon>
        <taxon>Legionellaceae</taxon>
        <taxon>Legionella</taxon>
    </lineage>
</organism>
<proteinExistence type="predicted"/>
<feature type="transmembrane region" description="Helical" evidence="1">
    <location>
        <begin position="53"/>
        <end position="73"/>
    </location>
</feature>
<evidence type="ECO:0000256" key="1">
    <source>
        <dbReference type="SAM" id="Phobius"/>
    </source>
</evidence>
<keyword evidence="1" id="KW-0812">Transmembrane</keyword>
<evidence type="ECO:0000313" key="2">
    <source>
        <dbReference type="EMBL" id="KTD80416.1"/>
    </source>
</evidence>